<dbReference type="GO" id="GO:0005524">
    <property type="term" value="F:ATP binding"/>
    <property type="evidence" value="ECO:0007669"/>
    <property type="project" value="UniProtKB-UniRule"/>
</dbReference>
<dbReference type="SUPFAM" id="SSF47986">
    <property type="entry name" value="DEATH domain"/>
    <property type="match status" value="1"/>
</dbReference>
<evidence type="ECO:0000256" key="2">
    <source>
        <dbReference type="ARBA" id="ARBA00012513"/>
    </source>
</evidence>
<dbReference type="InterPro" id="IPR001245">
    <property type="entry name" value="Ser-Thr/Tyr_kinase_cat_dom"/>
</dbReference>
<dbReference type="GO" id="GO:0004674">
    <property type="term" value="F:protein serine/threonine kinase activity"/>
    <property type="evidence" value="ECO:0007669"/>
    <property type="project" value="UniProtKB-KW"/>
</dbReference>
<dbReference type="PROSITE" id="PS50011">
    <property type="entry name" value="PROTEIN_KINASE_DOM"/>
    <property type="match status" value="1"/>
</dbReference>
<evidence type="ECO:0000256" key="6">
    <source>
        <dbReference type="ARBA" id="ARBA00022777"/>
    </source>
</evidence>
<dbReference type="InterPro" id="IPR011029">
    <property type="entry name" value="DEATH-like_dom_sf"/>
</dbReference>
<comment type="similarity">
    <text evidence="1">Belongs to the protein kinase superfamily. TKL Ser/Thr protein kinase family. Pelle subfamily.</text>
</comment>
<dbReference type="FunFam" id="1.10.510.10:FF:000754">
    <property type="entry name" value="Interleukin-1 receptor-associated kinase"/>
    <property type="match status" value="1"/>
</dbReference>
<evidence type="ECO:0000256" key="7">
    <source>
        <dbReference type="ARBA" id="ARBA00022840"/>
    </source>
</evidence>
<dbReference type="InterPro" id="IPR011009">
    <property type="entry name" value="Kinase-like_dom_sf"/>
</dbReference>
<dbReference type="AlphaFoldDB" id="A0AAW1MZH0"/>
<dbReference type="Gene3D" id="1.10.533.10">
    <property type="entry name" value="Death Domain, Fas"/>
    <property type="match status" value="1"/>
</dbReference>
<evidence type="ECO:0000256" key="5">
    <source>
        <dbReference type="ARBA" id="ARBA00022741"/>
    </source>
</evidence>
<dbReference type="FunFam" id="3.30.200.20:FF:000572">
    <property type="entry name" value="Interleukin-1 receptor-associated kinase"/>
    <property type="match status" value="1"/>
</dbReference>
<keyword evidence="5 10" id="KW-0547">Nucleotide-binding</keyword>
<dbReference type="PANTHER" id="PTHR27001:SF939">
    <property type="entry name" value="INTERLEUKIN 1 RECEPTOR ASSOCIATED KINASE 1"/>
    <property type="match status" value="1"/>
</dbReference>
<evidence type="ECO:0000256" key="3">
    <source>
        <dbReference type="ARBA" id="ARBA00022527"/>
    </source>
</evidence>
<keyword evidence="7 10" id="KW-0067">ATP-binding</keyword>
<keyword evidence="6 12" id="KW-0418">Kinase</keyword>
<dbReference type="GO" id="GO:0031349">
    <property type="term" value="P:positive regulation of defense response"/>
    <property type="evidence" value="ECO:0007669"/>
    <property type="project" value="UniProtKB-ARBA"/>
</dbReference>
<comment type="catalytic activity">
    <reaction evidence="8">
        <text>L-threonyl-[protein] + ATP = O-phospho-L-threonyl-[protein] + ADP + H(+)</text>
        <dbReference type="Rhea" id="RHEA:46608"/>
        <dbReference type="Rhea" id="RHEA-COMP:11060"/>
        <dbReference type="Rhea" id="RHEA-COMP:11605"/>
        <dbReference type="ChEBI" id="CHEBI:15378"/>
        <dbReference type="ChEBI" id="CHEBI:30013"/>
        <dbReference type="ChEBI" id="CHEBI:30616"/>
        <dbReference type="ChEBI" id="CHEBI:61977"/>
        <dbReference type="ChEBI" id="CHEBI:456216"/>
        <dbReference type="EC" id="2.7.11.1"/>
    </reaction>
</comment>
<comment type="catalytic activity">
    <reaction evidence="9">
        <text>L-seryl-[protein] + ATP = O-phospho-L-seryl-[protein] + ADP + H(+)</text>
        <dbReference type="Rhea" id="RHEA:17989"/>
        <dbReference type="Rhea" id="RHEA-COMP:9863"/>
        <dbReference type="Rhea" id="RHEA-COMP:11604"/>
        <dbReference type="ChEBI" id="CHEBI:15378"/>
        <dbReference type="ChEBI" id="CHEBI:29999"/>
        <dbReference type="ChEBI" id="CHEBI:30616"/>
        <dbReference type="ChEBI" id="CHEBI:83421"/>
        <dbReference type="ChEBI" id="CHEBI:456216"/>
        <dbReference type="EC" id="2.7.11.1"/>
    </reaction>
</comment>
<evidence type="ECO:0000256" key="9">
    <source>
        <dbReference type="ARBA" id="ARBA00048679"/>
    </source>
</evidence>
<dbReference type="GO" id="GO:0009893">
    <property type="term" value="P:positive regulation of metabolic process"/>
    <property type="evidence" value="ECO:0007669"/>
    <property type="project" value="UniProtKB-ARBA"/>
</dbReference>
<gene>
    <name evidence="12" type="ORF">QE152_g3605</name>
</gene>
<dbReference type="GO" id="GO:0045087">
    <property type="term" value="P:innate immune response"/>
    <property type="evidence" value="ECO:0007669"/>
    <property type="project" value="UniProtKB-ARBA"/>
</dbReference>
<dbReference type="Gene3D" id="3.30.200.20">
    <property type="entry name" value="Phosphorylase Kinase, domain 1"/>
    <property type="match status" value="1"/>
</dbReference>
<dbReference type="SUPFAM" id="SSF56112">
    <property type="entry name" value="Protein kinase-like (PK-like)"/>
    <property type="match status" value="1"/>
</dbReference>
<dbReference type="InterPro" id="IPR008271">
    <property type="entry name" value="Ser/Thr_kinase_AS"/>
</dbReference>
<protein>
    <recommendedName>
        <fullName evidence="2">non-specific serine/threonine protein kinase</fullName>
        <ecNumber evidence="2">2.7.11.1</ecNumber>
    </recommendedName>
</protein>
<dbReference type="PROSITE" id="PS00108">
    <property type="entry name" value="PROTEIN_KINASE_ST"/>
    <property type="match status" value="1"/>
</dbReference>
<dbReference type="GO" id="GO:0005886">
    <property type="term" value="C:plasma membrane"/>
    <property type="evidence" value="ECO:0007669"/>
    <property type="project" value="TreeGrafter"/>
</dbReference>
<feature type="domain" description="Protein kinase" evidence="11">
    <location>
        <begin position="210"/>
        <end position="531"/>
    </location>
</feature>
<dbReference type="GO" id="GO:1902533">
    <property type="term" value="P:positive regulation of intracellular signal transduction"/>
    <property type="evidence" value="ECO:0007669"/>
    <property type="project" value="UniProtKB-ARBA"/>
</dbReference>
<name>A0AAW1MZH0_POPJA</name>
<keyword evidence="13" id="KW-1185">Reference proteome</keyword>
<dbReference type="EC" id="2.7.11.1" evidence="2"/>
<keyword evidence="4" id="KW-0808">Transferase</keyword>
<dbReference type="Pfam" id="PF00531">
    <property type="entry name" value="Death"/>
    <property type="match status" value="1"/>
</dbReference>
<dbReference type="InterPro" id="IPR037924">
    <property type="entry name" value="Pelle_death"/>
</dbReference>
<sequence>MEEDNIYIYHLPLVERQQLCTILDQNNVWEKLASTHMQYDITTIYLLRQKILRGKSPADELLTLWGQQNHTVLELFILLNRMKHYQGMIIIKQFVPALYHKLIKPLAYNINQPLEDETENKPSVQTKNVQKLLEPSPLKVVTPTKDVNYVTRDDNGSVEPNKLLKPVLPQVRDGGTSRASTIYDISCVAESAGAIPQIQYEELQKSTDNWSQANILGKGGFGIVFKGTWKCTKVAIKRIEQRENSRESYIEQMKQSVTELHCLNAYRHDNILPLYGYSIGGAQPCLVYQYMSGGSLDSRLRIVDPRKVLQWRKRLDVAIGSARGLQYLHTIGEKPLIHGDIKSANILLDHNDVPRIGDFGLAREGPQSDFTHVTVSRIHGTRPYLPDEFLRGGKLSTKVDTYSFGVVLFELATGLRAYSERRKYKFLKDHVVLHEGDITELMEKKIEGDDGCFQGWRVLLVNSGKQTSALYLQNDISGNENANLFEPSLETGKKVSEWTVNSQVNPEELGEYFEGDIVLKGNFSVKMDWLN</sequence>
<dbReference type="Pfam" id="PF07714">
    <property type="entry name" value="PK_Tyr_Ser-Thr"/>
    <property type="match status" value="1"/>
</dbReference>
<dbReference type="InterPro" id="IPR000488">
    <property type="entry name" value="Death_dom"/>
</dbReference>
<evidence type="ECO:0000256" key="10">
    <source>
        <dbReference type="PROSITE-ProRule" id="PRU10141"/>
    </source>
</evidence>
<evidence type="ECO:0000256" key="4">
    <source>
        <dbReference type="ARBA" id="ARBA00022679"/>
    </source>
</evidence>
<evidence type="ECO:0000313" key="13">
    <source>
        <dbReference type="Proteomes" id="UP001458880"/>
    </source>
</evidence>
<evidence type="ECO:0000256" key="1">
    <source>
        <dbReference type="ARBA" id="ARBA00008718"/>
    </source>
</evidence>
<accession>A0AAW1MZH0</accession>
<keyword evidence="3" id="KW-0723">Serine/threonine-protein kinase</keyword>
<organism evidence="12 13">
    <name type="scientific">Popillia japonica</name>
    <name type="common">Japanese beetle</name>
    <dbReference type="NCBI Taxonomy" id="7064"/>
    <lineage>
        <taxon>Eukaryota</taxon>
        <taxon>Metazoa</taxon>
        <taxon>Ecdysozoa</taxon>
        <taxon>Arthropoda</taxon>
        <taxon>Hexapoda</taxon>
        <taxon>Insecta</taxon>
        <taxon>Pterygota</taxon>
        <taxon>Neoptera</taxon>
        <taxon>Endopterygota</taxon>
        <taxon>Coleoptera</taxon>
        <taxon>Polyphaga</taxon>
        <taxon>Scarabaeiformia</taxon>
        <taxon>Scarabaeidae</taxon>
        <taxon>Rutelinae</taxon>
        <taxon>Popillia</taxon>
    </lineage>
</organism>
<dbReference type="FunFam" id="1.10.533.10:FF:000094">
    <property type="entry name" value="Interleukin-1 receptor-associated kinase"/>
    <property type="match status" value="1"/>
</dbReference>
<dbReference type="InterPro" id="IPR000719">
    <property type="entry name" value="Prot_kinase_dom"/>
</dbReference>
<dbReference type="CDD" id="cd08307">
    <property type="entry name" value="Death_Pelle"/>
    <property type="match status" value="1"/>
</dbReference>
<evidence type="ECO:0000313" key="12">
    <source>
        <dbReference type="EMBL" id="KAK9753166.1"/>
    </source>
</evidence>
<proteinExistence type="inferred from homology"/>
<dbReference type="PROSITE" id="PS00107">
    <property type="entry name" value="PROTEIN_KINASE_ATP"/>
    <property type="match status" value="1"/>
</dbReference>
<evidence type="ECO:0000256" key="8">
    <source>
        <dbReference type="ARBA" id="ARBA00047899"/>
    </source>
</evidence>
<dbReference type="SMART" id="SM00220">
    <property type="entry name" value="S_TKc"/>
    <property type="match status" value="1"/>
</dbReference>
<evidence type="ECO:0000259" key="11">
    <source>
        <dbReference type="PROSITE" id="PS50011"/>
    </source>
</evidence>
<dbReference type="Gene3D" id="1.10.510.10">
    <property type="entry name" value="Transferase(Phosphotransferase) domain 1"/>
    <property type="match status" value="1"/>
</dbReference>
<comment type="caution">
    <text evidence="12">The sequence shown here is derived from an EMBL/GenBank/DDBJ whole genome shotgun (WGS) entry which is preliminary data.</text>
</comment>
<dbReference type="GO" id="GO:0007165">
    <property type="term" value="P:signal transduction"/>
    <property type="evidence" value="ECO:0007669"/>
    <property type="project" value="InterPro"/>
</dbReference>
<dbReference type="Proteomes" id="UP001458880">
    <property type="component" value="Unassembled WGS sequence"/>
</dbReference>
<dbReference type="InterPro" id="IPR017441">
    <property type="entry name" value="Protein_kinase_ATP_BS"/>
</dbReference>
<dbReference type="PANTHER" id="PTHR27001">
    <property type="entry name" value="OS01G0253100 PROTEIN"/>
    <property type="match status" value="1"/>
</dbReference>
<dbReference type="EMBL" id="JASPKY010000015">
    <property type="protein sequence ID" value="KAK9753166.1"/>
    <property type="molecule type" value="Genomic_DNA"/>
</dbReference>
<reference evidence="12 13" key="1">
    <citation type="journal article" date="2024" name="BMC Genomics">
        <title>De novo assembly and annotation of Popillia japonica's genome with initial clues to its potential as an invasive pest.</title>
        <authorList>
            <person name="Cucini C."/>
            <person name="Boschi S."/>
            <person name="Funari R."/>
            <person name="Cardaioli E."/>
            <person name="Iannotti N."/>
            <person name="Marturano G."/>
            <person name="Paoli F."/>
            <person name="Bruttini M."/>
            <person name="Carapelli A."/>
            <person name="Frati F."/>
            <person name="Nardi F."/>
        </authorList>
    </citation>
    <scope>NUCLEOTIDE SEQUENCE [LARGE SCALE GENOMIC DNA]</scope>
    <source>
        <strain evidence="12">DMR45628</strain>
    </source>
</reference>
<feature type="binding site" evidence="10">
    <location>
        <position position="237"/>
    </location>
    <ligand>
        <name>ATP</name>
        <dbReference type="ChEBI" id="CHEBI:30616"/>
    </ligand>
</feature>